<sequence>MVEFGRSPDLEAVARSDRLLDALAEGRPVTGGDVADQELTDLLAGWRDELRWPPATGLVAENQAIDALRRGRRADPPPRAPGRPHRGMTLVGTVAATVLGLGGFGAVISTAEPGDALYGLRSSLFGEPPSVRDEHVVLAAQTEFARVQQMIADGQWDQAHAALAEVNTSVQTVNDAARRQNLIDQWNQLNVKVENQDPEATVPPDATVDPAAPPGDPSTTVTVLTGPDAESSGTETPGSSTSTSETSDQAPEEEAEETSGQTTPGSETTTAGETPTPSASPTPTRGTAPSTTAPPGPPPGSDTVAPPTPTTSVIGEHKTPSSREVDPAERLATETDSVGEPPSSTATP</sequence>
<proteinExistence type="predicted"/>
<dbReference type="Gene3D" id="6.10.250.1300">
    <property type="match status" value="1"/>
</dbReference>
<feature type="compositionally biased region" description="Basic and acidic residues" evidence="1">
    <location>
        <begin position="315"/>
        <end position="333"/>
    </location>
</feature>
<dbReference type="Proteomes" id="UP001055200">
    <property type="component" value="Chromosome"/>
</dbReference>
<feature type="domain" description="Anti-sigma-D factor RsdA sigma factor binding region" evidence="2">
    <location>
        <begin position="9"/>
        <end position="54"/>
    </location>
</feature>
<evidence type="ECO:0000256" key="1">
    <source>
        <dbReference type="SAM" id="MobiDB-lite"/>
    </source>
</evidence>
<dbReference type="RefSeq" id="WP_240170360.1">
    <property type="nucleotide sequence ID" value="NZ_CP092365.1"/>
</dbReference>
<feature type="compositionally biased region" description="Low complexity" evidence="1">
    <location>
        <begin position="230"/>
        <end position="247"/>
    </location>
</feature>
<name>A0ABY3U0F7_9MYCO</name>
<organism evidence="3 4">
    <name type="scientific">Mycolicibacillus parakoreensis</name>
    <dbReference type="NCBI Taxonomy" id="1069221"/>
    <lineage>
        <taxon>Bacteria</taxon>
        <taxon>Bacillati</taxon>
        <taxon>Actinomycetota</taxon>
        <taxon>Actinomycetes</taxon>
        <taxon>Mycobacteriales</taxon>
        <taxon>Mycobacteriaceae</taxon>
        <taxon>Mycolicibacillus</taxon>
    </lineage>
</organism>
<protein>
    <submittedName>
        <fullName evidence="3">Anti-sigma-D factor RsdA</fullName>
    </submittedName>
</protein>
<keyword evidence="4" id="KW-1185">Reference proteome</keyword>
<accession>A0ABY3U0F7</accession>
<feature type="compositionally biased region" description="Low complexity" evidence="1">
    <location>
        <begin position="200"/>
        <end position="210"/>
    </location>
</feature>
<evidence type="ECO:0000313" key="4">
    <source>
        <dbReference type="Proteomes" id="UP001055200"/>
    </source>
</evidence>
<feature type="region of interest" description="Disordered" evidence="1">
    <location>
        <begin position="197"/>
        <end position="348"/>
    </location>
</feature>
<evidence type="ECO:0000259" key="2">
    <source>
        <dbReference type="Pfam" id="PF16751"/>
    </source>
</evidence>
<reference evidence="3" key="1">
    <citation type="submission" date="2022-08" db="EMBL/GenBank/DDBJ databases">
        <title>Complete genome sequence of 14 non-tuberculosis mycobacteria type-strains.</title>
        <authorList>
            <person name="Igarashi Y."/>
            <person name="Osugi A."/>
            <person name="Mitarai S."/>
        </authorList>
    </citation>
    <scope>NUCLEOTIDE SEQUENCE</scope>
    <source>
        <strain evidence="3">DSM 45575</strain>
    </source>
</reference>
<dbReference type="InterPro" id="IPR031928">
    <property type="entry name" value="RsdA_SigD-bd"/>
</dbReference>
<feature type="compositionally biased region" description="Low complexity" evidence="1">
    <location>
        <begin position="258"/>
        <end position="291"/>
    </location>
</feature>
<dbReference type="EMBL" id="CP092365">
    <property type="protein sequence ID" value="ULN52080.1"/>
    <property type="molecule type" value="Genomic_DNA"/>
</dbReference>
<gene>
    <name evidence="3" type="ORF">MIU77_14620</name>
</gene>
<evidence type="ECO:0000313" key="3">
    <source>
        <dbReference type="EMBL" id="ULN52080.1"/>
    </source>
</evidence>
<dbReference type="Pfam" id="PF16751">
    <property type="entry name" value="RsdA_SigD_bd"/>
    <property type="match status" value="1"/>
</dbReference>